<dbReference type="GO" id="GO:0003700">
    <property type="term" value="F:DNA-binding transcription factor activity"/>
    <property type="evidence" value="ECO:0007669"/>
    <property type="project" value="InterPro"/>
</dbReference>
<dbReference type="Pfam" id="PF01965">
    <property type="entry name" value="DJ-1_PfpI"/>
    <property type="match status" value="1"/>
</dbReference>
<evidence type="ECO:0000256" key="2">
    <source>
        <dbReference type="ARBA" id="ARBA00023125"/>
    </source>
</evidence>
<keyword evidence="2" id="KW-0238">DNA-binding</keyword>
<evidence type="ECO:0000256" key="3">
    <source>
        <dbReference type="ARBA" id="ARBA00023163"/>
    </source>
</evidence>
<keyword evidence="1" id="KW-0805">Transcription regulation</keyword>
<dbReference type="GO" id="GO:0043565">
    <property type="term" value="F:sequence-specific DNA binding"/>
    <property type="evidence" value="ECO:0007669"/>
    <property type="project" value="InterPro"/>
</dbReference>
<dbReference type="InterPro" id="IPR020449">
    <property type="entry name" value="Tscrpt_reg_AraC-type_HTH"/>
</dbReference>
<name>A0A2M8J447_9RHOB</name>
<protein>
    <submittedName>
        <fullName evidence="5">AraC family transcriptional regulator</fullName>
    </submittedName>
</protein>
<evidence type="ECO:0000259" key="4">
    <source>
        <dbReference type="PROSITE" id="PS01124"/>
    </source>
</evidence>
<dbReference type="SUPFAM" id="SSF46689">
    <property type="entry name" value="Homeodomain-like"/>
    <property type="match status" value="2"/>
</dbReference>
<dbReference type="InterPro" id="IPR029062">
    <property type="entry name" value="Class_I_gatase-like"/>
</dbReference>
<dbReference type="Pfam" id="PF12833">
    <property type="entry name" value="HTH_18"/>
    <property type="match status" value="1"/>
</dbReference>
<feature type="domain" description="HTH araC/xylS-type" evidence="4">
    <location>
        <begin position="200"/>
        <end position="298"/>
    </location>
</feature>
<sequence>MSVASAVEPLRAANLLGRAGHYRMSFVTADGGWAPTSVAACGFQTVPMAEVEADFDILFVVAGGDPLSFRDPRVSAWLRRAARAGTPLGGISGGAAILAAAGVMSERRYTVHWLHLDEMRETYPDALVERRLFVIDRDRYTCAGGMAPLDMMHALITADHGIELARSVSDWLIHTGIRQAEAPQQLDPVQRYDVHHPALAAMIQLISSHIADPITLADLATLCGVSARQLVRLSRQHLGETPMSFYRKVRMAKAAEMLNQTSMSIETVAVATGFTNRSHFSRMFKQQFGKGPAALRRAV</sequence>
<dbReference type="SUPFAM" id="SSF52317">
    <property type="entry name" value="Class I glutamine amidotransferase-like"/>
    <property type="match status" value="1"/>
</dbReference>
<dbReference type="InterPro" id="IPR050204">
    <property type="entry name" value="AraC_XylS_family_regulators"/>
</dbReference>
<accession>A0A2M8J447</accession>
<dbReference type="SMART" id="SM00342">
    <property type="entry name" value="HTH_ARAC"/>
    <property type="match status" value="1"/>
</dbReference>
<dbReference type="InterPro" id="IPR009057">
    <property type="entry name" value="Homeodomain-like_sf"/>
</dbReference>
<dbReference type="InterPro" id="IPR018060">
    <property type="entry name" value="HTH_AraC"/>
</dbReference>
<proteinExistence type="predicted"/>
<dbReference type="Gene3D" id="3.40.50.880">
    <property type="match status" value="1"/>
</dbReference>
<dbReference type="PROSITE" id="PS01124">
    <property type="entry name" value="HTH_ARAC_FAMILY_2"/>
    <property type="match status" value="1"/>
</dbReference>
<comment type="caution">
    <text evidence="5">The sequence shown here is derived from an EMBL/GenBank/DDBJ whole genome shotgun (WGS) entry which is preliminary data.</text>
</comment>
<dbReference type="Proteomes" id="UP000231553">
    <property type="component" value="Unassembled WGS sequence"/>
</dbReference>
<dbReference type="Gene3D" id="1.10.10.60">
    <property type="entry name" value="Homeodomain-like"/>
    <property type="match status" value="1"/>
</dbReference>
<organism evidence="5 6">
    <name type="scientific">Pseudooceanicola lipolyticus</name>
    <dbReference type="NCBI Taxonomy" id="2029104"/>
    <lineage>
        <taxon>Bacteria</taxon>
        <taxon>Pseudomonadati</taxon>
        <taxon>Pseudomonadota</taxon>
        <taxon>Alphaproteobacteria</taxon>
        <taxon>Rhodobacterales</taxon>
        <taxon>Paracoccaceae</taxon>
        <taxon>Pseudooceanicola</taxon>
    </lineage>
</organism>
<dbReference type="PANTHER" id="PTHR46796">
    <property type="entry name" value="HTH-TYPE TRANSCRIPTIONAL ACTIVATOR RHAS-RELATED"/>
    <property type="match status" value="1"/>
</dbReference>
<dbReference type="InterPro" id="IPR002818">
    <property type="entry name" value="DJ-1/PfpI"/>
</dbReference>
<gene>
    <name evidence="5" type="ORF">CVM52_06655</name>
</gene>
<evidence type="ECO:0000313" key="6">
    <source>
        <dbReference type="Proteomes" id="UP000231553"/>
    </source>
</evidence>
<dbReference type="OrthoDB" id="9793400at2"/>
<evidence type="ECO:0000256" key="1">
    <source>
        <dbReference type="ARBA" id="ARBA00023015"/>
    </source>
</evidence>
<dbReference type="AlphaFoldDB" id="A0A2M8J447"/>
<evidence type="ECO:0000313" key="5">
    <source>
        <dbReference type="EMBL" id="PJE37552.1"/>
    </source>
</evidence>
<dbReference type="PANTHER" id="PTHR46796:SF7">
    <property type="entry name" value="ARAC FAMILY TRANSCRIPTIONAL REGULATOR"/>
    <property type="match status" value="1"/>
</dbReference>
<keyword evidence="3" id="KW-0804">Transcription</keyword>
<dbReference type="EMBL" id="PGTB01000013">
    <property type="protein sequence ID" value="PJE37552.1"/>
    <property type="molecule type" value="Genomic_DNA"/>
</dbReference>
<dbReference type="CDD" id="cd03136">
    <property type="entry name" value="GATase1_AraC_ArgR_like"/>
    <property type="match status" value="1"/>
</dbReference>
<keyword evidence="6" id="KW-1185">Reference proteome</keyword>
<dbReference type="PRINTS" id="PR00032">
    <property type="entry name" value="HTHARAC"/>
</dbReference>
<reference evidence="5 6" key="1">
    <citation type="journal article" date="2018" name="Int. J. Syst. Evol. Microbiol.">
        <title>Pseudooceanicola lipolyticus sp. nov., a marine alphaproteobacterium, reclassification of Oceanicola flagellatus as Pseudooceanicola flagellatus comb. nov. and emended description of the genus Pseudooceanicola.</title>
        <authorList>
            <person name="Huang M.-M."/>
            <person name="Guo L.-L."/>
            <person name="Wu Y.-H."/>
            <person name="Lai Q.-L."/>
            <person name="Shao Z.-Z."/>
            <person name="Wang C.-S."/>
            <person name="Wu M."/>
            <person name="Xu X.-W."/>
        </authorList>
    </citation>
    <scope>NUCLEOTIDE SEQUENCE [LARGE SCALE GENOMIC DNA]</scope>
    <source>
        <strain evidence="5 6">157</strain>
    </source>
</reference>